<proteinExistence type="evidence at transcript level"/>
<reference evidence="4" key="2">
    <citation type="journal article" date="2012" name="Nat. Commun.">
        <title>Draft genome sequence and genetic transformation of the oleaginous alga Nannochloropis gaditana.</title>
        <authorList>
            <person name="Radakovits R."/>
            <person name="Jinkerson R.E."/>
            <person name="Fuerstenberg S.I."/>
            <person name="Tae H."/>
            <person name="Settlage R.E."/>
            <person name="Boore J.L."/>
            <person name="Posewitz M.C."/>
        </authorList>
    </citation>
    <scope>NUCLEOTIDE SEQUENCE</scope>
    <source>
        <strain evidence="4">CCMP526</strain>
    </source>
</reference>
<feature type="region of interest" description="Disordered" evidence="2">
    <location>
        <begin position="1"/>
        <end position="81"/>
    </location>
</feature>
<dbReference type="GO" id="GO:0003676">
    <property type="term" value="F:nucleic acid binding"/>
    <property type="evidence" value="ECO:0007669"/>
    <property type="project" value="InterPro"/>
</dbReference>
<keyword evidence="1" id="KW-0862">Zinc</keyword>
<feature type="compositionally biased region" description="Basic and acidic residues" evidence="2">
    <location>
        <begin position="50"/>
        <end position="68"/>
    </location>
</feature>
<keyword evidence="1" id="KW-0479">Metal-binding</keyword>
<evidence type="ECO:0000256" key="2">
    <source>
        <dbReference type="SAM" id="MobiDB-lite"/>
    </source>
</evidence>
<dbReference type="InterPro" id="IPR036875">
    <property type="entry name" value="Znf_CCHC_sf"/>
</dbReference>
<dbReference type="SUPFAM" id="SSF57756">
    <property type="entry name" value="Retrovirus zinc finger-like domains"/>
    <property type="match status" value="1"/>
</dbReference>
<accession>I2CPQ7</accession>
<feature type="non-terminal residue" evidence="4">
    <location>
        <position position="1"/>
    </location>
</feature>
<feature type="compositionally biased region" description="Low complexity" evidence="2">
    <location>
        <begin position="22"/>
        <end position="49"/>
    </location>
</feature>
<reference evidence="4" key="1">
    <citation type="journal article" date="2012" name="Bioengineered">
        <title>Additional insights into the genome of the oleaginous model alga Nannochloropsis gaditana.</title>
        <authorList>
            <person name="Jinkerson R.E."/>
            <person name="Radakovits R."/>
            <person name="Posewitz M.C."/>
        </authorList>
    </citation>
    <scope>NUCLEOTIDE SEQUENCE</scope>
    <source>
        <strain evidence="4">CCMP526</strain>
    </source>
</reference>
<dbReference type="SMART" id="SM00343">
    <property type="entry name" value="ZnF_C2HC"/>
    <property type="match status" value="1"/>
</dbReference>
<dbReference type="InterPro" id="IPR001878">
    <property type="entry name" value="Znf_CCHC"/>
</dbReference>
<dbReference type="AlphaFoldDB" id="I2CPQ7"/>
<dbReference type="PROSITE" id="PS50158">
    <property type="entry name" value="ZF_CCHC"/>
    <property type="match status" value="1"/>
</dbReference>
<feature type="compositionally biased region" description="Gly residues" evidence="2">
    <location>
        <begin position="114"/>
        <end position="126"/>
    </location>
</feature>
<name>I2CPQ7_NANGC</name>
<protein>
    <submittedName>
        <fullName evidence="4">Subunit of cpf (Cleavage and polyadenylation factor)</fullName>
    </submittedName>
</protein>
<keyword evidence="1" id="KW-0863">Zinc-finger</keyword>
<evidence type="ECO:0000313" key="4">
    <source>
        <dbReference type="EMBL" id="AFJ68890.1"/>
    </source>
</evidence>
<dbReference type="GO" id="GO:0008270">
    <property type="term" value="F:zinc ion binding"/>
    <property type="evidence" value="ECO:0007669"/>
    <property type="project" value="UniProtKB-KW"/>
</dbReference>
<gene>
    <name evidence="4" type="ORF">NGATSA_3029000</name>
</gene>
<evidence type="ECO:0000256" key="1">
    <source>
        <dbReference type="PROSITE-ProRule" id="PRU00047"/>
    </source>
</evidence>
<feature type="non-terminal residue" evidence="4">
    <location>
        <position position="256"/>
    </location>
</feature>
<feature type="region of interest" description="Disordered" evidence="2">
    <location>
        <begin position="98"/>
        <end position="126"/>
    </location>
</feature>
<sequence>PLTPQNMASVGWAPPQTIVVQGKGPASGTSKASSPPASASKPPTPTAVKAEGKEEKEGPEKEGEEKNGEGGPAGPRPSTDAEELAALDAAVQEAESYGAVQGNLRTSNKLLPGGRSGRGGRGGGRLPLGLRPGSICHKCGKEGHMLRFCPMLNNPDFRKDPVKGNVTGLPKSLTQAITEEEMKAGGASLHGKVVVQTLDGGYGVIAAGAKAFERMKEKGGTAVLSLDTLRSSDSVPEALRCPLCRKLLEEAVLVLA</sequence>
<feature type="domain" description="CCHC-type" evidence="3">
    <location>
        <begin position="136"/>
        <end position="150"/>
    </location>
</feature>
<dbReference type="Gene3D" id="4.10.60.10">
    <property type="entry name" value="Zinc finger, CCHC-type"/>
    <property type="match status" value="1"/>
</dbReference>
<dbReference type="EMBL" id="JU968676">
    <property type="protein sequence ID" value="AFJ68890.1"/>
    <property type="molecule type" value="mRNA"/>
</dbReference>
<evidence type="ECO:0000259" key="3">
    <source>
        <dbReference type="PROSITE" id="PS50158"/>
    </source>
</evidence>
<organism evidence="4">
    <name type="scientific">Nannochloropsis gaditana (strain CCMP526)</name>
    <name type="common">Green microalga</name>
    <name type="synonym">Microchloropsis gaditana</name>
    <dbReference type="NCBI Taxonomy" id="1093141"/>
    <lineage>
        <taxon>Eukaryota</taxon>
        <taxon>Sar</taxon>
        <taxon>Stramenopiles</taxon>
        <taxon>Ochrophyta</taxon>
        <taxon>Eustigmatophyceae</taxon>
        <taxon>Eustigmatales</taxon>
        <taxon>Monodopsidaceae</taxon>
        <taxon>Nannochloropsis</taxon>
    </lineage>
</organism>